<feature type="compositionally biased region" description="Basic and acidic residues" evidence="1">
    <location>
        <begin position="163"/>
        <end position="173"/>
    </location>
</feature>
<dbReference type="RefSeq" id="XP_019027782.1">
    <property type="nucleotide sequence ID" value="XM_019180233.1"/>
</dbReference>
<feature type="region of interest" description="Disordered" evidence="1">
    <location>
        <begin position="129"/>
        <end position="186"/>
    </location>
</feature>
<evidence type="ECO:0000313" key="3">
    <source>
        <dbReference type="Proteomes" id="UP000094819"/>
    </source>
</evidence>
<feature type="compositionally biased region" description="Acidic residues" evidence="1">
    <location>
        <begin position="150"/>
        <end position="162"/>
    </location>
</feature>
<feature type="compositionally biased region" description="Basic and acidic residues" evidence="1">
    <location>
        <begin position="139"/>
        <end position="149"/>
    </location>
</feature>
<sequence>MRLIDMSTKVPSSASAVTAPTFASLTEEENETIRMAFDLSSNLLQASGTHISGLTNSMAPMLAGQIFDDDNVENEMLHGKFTREYWIDEDIEKIDPEGYQSGKEAFGELEGLREEIRRIDEKTGRALSSCWGSRVADSATKDDPDRWDSDSESSSDEVDEDERVERMPPRTDPEMLSSTSGPVYSV</sequence>
<dbReference type="OrthoDB" id="10469083at2759"/>
<dbReference type="EMBL" id="AWGH01000063">
    <property type="protein sequence ID" value="ODN73641.1"/>
    <property type="molecule type" value="Genomic_DNA"/>
</dbReference>
<proteinExistence type="predicted"/>
<protein>
    <submittedName>
        <fullName evidence="2">Uncharacterized protein</fullName>
    </submittedName>
</protein>
<comment type="caution">
    <text evidence="2">The sequence shown here is derived from an EMBL/GenBank/DDBJ whole genome shotgun (WGS) entry which is preliminary data.</text>
</comment>
<organism evidence="2 3">
    <name type="scientific">Cryptococcus wingfieldii CBS 7118</name>
    <dbReference type="NCBI Taxonomy" id="1295528"/>
    <lineage>
        <taxon>Eukaryota</taxon>
        <taxon>Fungi</taxon>
        <taxon>Dikarya</taxon>
        <taxon>Basidiomycota</taxon>
        <taxon>Agaricomycotina</taxon>
        <taxon>Tremellomycetes</taxon>
        <taxon>Tremellales</taxon>
        <taxon>Cryptococcaceae</taxon>
        <taxon>Cryptococcus</taxon>
    </lineage>
</organism>
<dbReference type="GeneID" id="30197476"/>
<evidence type="ECO:0000256" key="1">
    <source>
        <dbReference type="SAM" id="MobiDB-lite"/>
    </source>
</evidence>
<evidence type="ECO:0000313" key="2">
    <source>
        <dbReference type="EMBL" id="ODN73641.1"/>
    </source>
</evidence>
<accession>A0A1E3HDY0</accession>
<reference evidence="2 3" key="1">
    <citation type="submission" date="2016-06" db="EMBL/GenBank/DDBJ databases">
        <title>Evolution of pathogenesis and genome organization in the Tremellales.</title>
        <authorList>
            <person name="Cuomo C."/>
            <person name="Litvintseva A."/>
            <person name="Heitman J."/>
            <person name="Chen Y."/>
            <person name="Sun S."/>
            <person name="Springer D."/>
            <person name="Dromer F."/>
            <person name="Young S."/>
            <person name="Zeng Q."/>
            <person name="Chapman S."/>
            <person name="Gujja S."/>
            <person name="Saif S."/>
            <person name="Birren B."/>
        </authorList>
    </citation>
    <scope>NUCLEOTIDE SEQUENCE [LARGE SCALE GENOMIC DNA]</scope>
    <source>
        <strain evidence="2 3">CBS 7118</strain>
    </source>
</reference>
<keyword evidence="3" id="KW-1185">Reference proteome</keyword>
<dbReference type="AlphaFoldDB" id="A0A1E3HDY0"/>
<name>A0A1E3HDY0_9TREE</name>
<gene>
    <name evidence="2" type="ORF">L198_08266</name>
</gene>
<dbReference type="Proteomes" id="UP000094819">
    <property type="component" value="Unassembled WGS sequence"/>
</dbReference>
<feature type="compositionally biased region" description="Polar residues" evidence="1">
    <location>
        <begin position="176"/>
        <end position="186"/>
    </location>
</feature>